<evidence type="ECO:0000256" key="6">
    <source>
        <dbReference type="ARBA" id="ARBA00022840"/>
    </source>
</evidence>
<keyword evidence="5" id="KW-0547">Nucleotide-binding</keyword>
<dbReference type="InterPro" id="IPR051314">
    <property type="entry name" value="AAA_ATPase_RarA/MGS1/WRNIP1"/>
</dbReference>
<evidence type="ECO:0000313" key="8">
    <source>
        <dbReference type="EMBL" id="ADW18967.1"/>
    </source>
</evidence>
<dbReference type="GO" id="GO:0003677">
    <property type="term" value="F:DNA binding"/>
    <property type="evidence" value="ECO:0007669"/>
    <property type="project" value="InterPro"/>
</dbReference>
<dbReference type="Pfam" id="PF12002">
    <property type="entry name" value="MgsA_C"/>
    <property type="match status" value="1"/>
</dbReference>
<feature type="domain" description="AAA+ ATPase" evidence="7">
    <location>
        <begin position="89"/>
        <end position="206"/>
    </location>
</feature>
<name>A0A7U4DQC3_DESPD</name>
<keyword evidence="6" id="KW-0067">ATP-binding</keyword>
<dbReference type="FunFam" id="3.40.50.300:FF:000137">
    <property type="entry name" value="Replication-associated recombination protein A"/>
    <property type="match status" value="1"/>
</dbReference>
<evidence type="ECO:0000256" key="2">
    <source>
        <dbReference type="ARBA" id="ARBA00008959"/>
    </source>
</evidence>
<dbReference type="GO" id="GO:0008047">
    <property type="term" value="F:enzyme activator activity"/>
    <property type="evidence" value="ECO:0007669"/>
    <property type="project" value="TreeGrafter"/>
</dbReference>
<reference evidence="8 9" key="1">
    <citation type="journal article" date="2011" name="Stand. Genomic Sci.">
        <title>Complete genome sequence of Desulfobulbus propionicus type strain (1pr3).</title>
        <authorList>
            <person name="Pagani I."/>
            <person name="Lapidus A."/>
            <person name="Nolan M."/>
            <person name="Lucas S."/>
            <person name="Hammon N."/>
            <person name="Deshpande S."/>
            <person name="Cheng J.F."/>
            <person name="Chertkov O."/>
            <person name="Davenport K."/>
            <person name="Tapia R."/>
            <person name="Han C."/>
            <person name="Goodwin L."/>
            <person name="Pitluck S."/>
            <person name="Liolios K."/>
            <person name="Mavromatis K."/>
            <person name="Ivanova N."/>
            <person name="Mikhailova N."/>
            <person name="Pati A."/>
            <person name="Chen A."/>
            <person name="Palaniappan K."/>
            <person name="Land M."/>
            <person name="Hauser L."/>
            <person name="Chang Y.J."/>
            <person name="Jeffries C.D."/>
            <person name="Detter J.C."/>
            <person name="Brambilla E."/>
            <person name="Kannan K.P."/>
            <person name="Djao O.D."/>
            <person name="Rohde M."/>
            <person name="Pukall R."/>
            <person name="Spring S."/>
            <person name="Goker M."/>
            <person name="Sikorski J."/>
            <person name="Woyke T."/>
            <person name="Bristow J."/>
            <person name="Eisen J.A."/>
            <person name="Markowitz V."/>
            <person name="Hugenholtz P."/>
            <person name="Kyrpides N.C."/>
            <person name="Klenk H.P."/>
        </authorList>
    </citation>
    <scope>NUCLEOTIDE SEQUENCE [LARGE SCALE GENOMIC DNA]</scope>
    <source>
        <strain evidence="9">ATCC 33891 / DSM 2032 / 1pr3</strain>
    </source>
</reference>
<dbReference type="InterPro" id="IPR021886">
    <property type="entry name" value="MgsA_C"/>
</dbReference>
<dbReference type="GO" id="GO:0000731">
    <property type="term" value="P:DNA synthesis involved in DNA repair"/>
    <property type="evidence" value="ECO:0007669"/>
    <property type="project" value="TreeGrafter"/>
</dbReference>
<dbReference type="AlphaFoldDB" id="A0A7U4DQC3"/>
<dbReference type="GO" id="GO:0016887">
    <property type="term" value="F:ATP hydrolysis activity"/>
    <property type="evidence" value="ECO:0007669"/>
    <property type="project" value="InterPro"/>
</dbReference>
<dbReference type="Pfam" id="PF16193">
    <property type="entry name" value="AAA_assoc_2"/>
    <property type="match status" value="1"/>
</dbReference>
<comment type="similarity">
    <text evidence="2">Belongs to the AAA ATPase family. RarA/MGS1/WRNIP1 subfamily.</text>
</comment>
<proteinExistence type="inferred from homology"/>
<dbReference type="InterPro" id="IPR003593">
    <property type="entry name" value="AAA+_ATPase"/>
</dbReference>
<evidence type="ECO:0000256" key="4">
    <source>
        <dbReference type="ARBA" id="ARBA00022705"/>
    </source>
</evidence>
<dbReference type="Gene3D" id="1.20.272.10">
    <property type="match status" value="1"/>
</dbReference>
<sequence>MGSLEFHTFQSDVTIDQEARQAIAPKEAPCRVGPAVHFLPPEVYSAMLAQLPHSPLAERMRPTRLEDFVGQRHLVGEGKFLNQLIDSGRIPSLVLWGPPGSGKTTLATILAHAVSAHFVFFSAVLSGVKEIRQIVDQAKSVHEQDGRPTILFVDEIHRFNKSQQDAFLPHVESGLLTLIGATTENPSFQITAPLLSRCQVLLLAPLDRNDLKQVMRRALIDTSVGFGDDRLTIDDQALDLLADTADGDCRRALNHLETAAALTLEQLKRQPAAGEAERTITVAQVRETLQQKTLRYDARGEEHYNLISALHKSLRDSDPDGAVYWLGRMLLGGEDPLYIARRMIRFASEDIGNADPQALQVALNGREAYHMLGSPEGELALYQVAAYLATAPKSNAVYVCTHRVRADIERTGSLPVPLHIRNAPTALMKDFGYGHGYQYAHDDRDGLVLQEHLPPELAGRVYYEPTTRGYEAVIKDRLTKWKQILKQRAQQHELQQRNK</sequence>
<dbReference type="SUPFAM" id="SSF48019">
    <property type="entry name" value="post-AAA+ oligomerization domain-like"/>
    <property type="match status" value="1"/>
</dbReference>
<dbReference type="GO" id="GO:0006261">
    <property type="term" value="P:DNA-templated DNA replication"/>
    <property type="evidence" value="ECO:0007669"/>
    <property type="project" value="TreeGrafter"/>
</dbReference>
<dbReference type="SUPFAM" id="SSF52540">
    <property type="entry name" value="P-loop containing nucleoside triphosphate hydrolases"/>
    <property type="match status" value="1"/>
</dbReference>
<dbReference type="InterPro" id="IPR027417">
    <property type="entry name" value="P-loop_NTPase"/>
</dbReference>
<protein>
    <recommendedName>
        <fullName evidence="3">Replication-associated recombination protein A</fullName>
    </recommendedName>
</protein>
<dbReference type="CDD" id="cd18139">
    <property type="entry name" value="HLD_clamp_RarA"/>
    <property type="match status" value="1"/>
</dbReference>
<dbReference type="GO" id="GO:0005524">
    <property type="term" value="F:ATP binding"/>
    <property type="evidence" value="ECO:0007669"/>
    <property type="project" value="UniProtKB-KW"/>
</dbReference>
<gene>
    <name evidence="8" type="ordered locus">Despr_2833</name>
</gene>
<organism evidence="8 9">
    <name type="scientific">Desulfobulbus propionicus (strain ATCC 33891 / DSM 2032 / VKM B-1956 / 1pr3)</name>
    <dbReference type="NCBI Taxonomy" id="577650"/>
    <lineage>
        <taxon>Bacteria</taxon>
        <taxon>Pseudomonadati</taxon>
        <taxon>Thermodesulfobacteriota</taxon>
        <taxon>Desulfobulbia</taxon>
        <taxon>Desulfobulbales</taxon>
        <taxon>Desulfobulbaceae</taxon>
        <taxon>Desulfobulbus</taxon>
    </lineage>
</organism>
<dbReference type="GO" id="GO:0017116">
    <property type="term" value="F:single-stranded DNA helicase activity"/>
    <property type="evidence" value="ECO:0007669"/>
    <property type="project" value="TreeGrafter"/>
</dbReference>
<evidence type="ECO:0000259" key="7">
    <source>
        <dbReference type="SMART" id="SM00382"/>
    </source>
</evidence>
<keyword evidence="9" id="KW-1185">Reference proteome</keyword>
<evidence type="ECO:0000256" key="1">
    <source>
        <dbReference type="ARBA" id="ARBA00002393"/>
    </source>
</evidence>
<dbReference type="KEGG" id="dpr:Despr_2833"/>
<dbReference type="Pfam" id="PF00004">
    <property type="entry name" value="AAA"/>
    <property type="match status" value="1"/>
</dbReference>
<dbReference type="SMART" id="SM00382">
    <property type="entry name" value="AAA"/>
    <property type="match status" value="1"/>
</dbReference>
<dbReference type="EMBL" id="CP002364">
    <property type="protein sequence ID" value="ADW18967.1"/>
    <property type="molecule type" value="Genomic_DNA"/>
</dbReference>
<dbReference type="InterPro" id="IPR008921">
    <property type="entry name" value="DNA_pol3_clamp-load_cplx_C"/>
</dbReference>
<evidence type="ECO:0000256" key="5">
    <source>
        <dbReference type="ARBA" id="ARBA00022741"/>
    </source>
</evidence>
<evidence type="ECO:0000256" key="3">
    <source>
        <dbReference type="ARBA" id="ARBA00020776"/>
    </source>
</evidence>
<dbReference type="PANTHER" id="PTHR13779:SF7">
    <property type="entry name" value="ATPASE WRNIP1"/>
    <property type="match status" value="1"/>
</dbReference>
<dbReference type="Gene3D" id="1.10.8.60">
    <property type="match status" value="1"/>
</dbReference>
<dbReference type="FunFam" id="1.20.272.10:FF:000001">
    <property type="entry name" value="Putative AAA family ATPase"/>
    <property type="match status" value="1"/>
</dbReference>
<dbReference type="InterPro" id="IPR003959">
    <property type="entry name" value="ATPase_AAA_core"/>
</dbReference>
<dbReference type="CDD" id="cd00009">
    <property type="entry name" value="AAA"/>
    <property type="match status" value="1"/>
</dbReference>
<dbReference type="Proteomes" id="UP000006365">
    <property type="component" value="Chromosome"/>
</dbReference>
<accession>A0A7U4DQC3</accession>
<dbReference type="Gene3D" id="1.10.3710.10">
    <property type="entry name" value="DNA polymerase III clamp loader subunits, C-terminal domain"/>
    <property type="match status" value="1"/>
</dbReference>
<keyword evidence="4" id="KW-0235">DNA replication</keyword>
<dbReference type="PANTHER" id="PTHR13779">
    <property type="entry name" value="WERNER HELICASE-INTERACTING PROTEIN 1 FAMILY MEMBER"/>
    <property type="match status" value="1"/>
</dbReference>
<comment type="function">
    <text evidence="1">DNA-dependent ATPase that plays important roles in cellular responses to stalled DNA replication processes.</text>
</comment>
<dbReference type="InterPro" id="IPR032423">
    <property type="entry name" value="AAA_assoc_2"/>
</dbReference>
<evidence type="ECO:0000313" key="9">
    <source>
        <dbReference type="Proteomes" id="UP000006365"/>
    </source>
</evidence>
<dbReference type="Gene3D" id="3.40.50.300">
    <property type="entry name" value="P-loop containing nucleotide triphosphate hydrolases"/>
    <property type="match status" value="1"/>
</dbReference>